<evidence type="ECO:0000313" key="1">
    <source>
        <dbReference type="EMBL" id="SDV11999.1"/>
    </source>
</evidence>
<gene>
    <name evidence="1" type="ORF">SAMN04490209_3554</name>
</gene>
<proteinExistence type="predicted"/>
<organism evidence="1 2">
    <name type="scientific">Pseudomonas rhodesiae</name>
    <dbReference type="NCBI Taxonomy" id="76760"/>
    <lineage>
        <taxon>Bacteria</taxon>
        <taxon>Pseudomonadati</taxon>
        <taxon>Pseudomonadota</taxon>
        <taxon>Gammaproteobacteria</taxon>
        <taxon>Pseudomonadales</taxon>
        <taxon>Pseudomonadaceae</taxon>
        <taxon>Pseudomonas</taxon>
    </lineage>
</organism>
<name>A0AAE8HEA7_9PSED</name>
<dbReference type="EMBL" id="LT629801">
    <property type="protein sequence ID" value="SDV11999.1"/>
    <property type="molecule type" value="Genomic_DNA"/>
</dbReference>
<dbReference type="AlphaFoldDB" id="A0AAE8HEA7"/>
<sequence length="35" mass="4101">MGTERTKIEALYIALSTIRKACQEFTNNHERKYIA</sequence>
<accession>A0AAE8HEA7</accession>
<evidence type="ECO:0000313" key="2">
    <source>
        <dbReference type="Proteomes" id="UP000182085"/>
    </source>
</evidence>
<dbReference type="Proteomes" id="UP000182085">
    <property type="component" value="Chromosome I"/>
</dbReference>
<keyword evidence="2" id="KW-1185">Reference proteome</keyword>
<protein>
    <submittedName>
        <fullName evidence="1">Uncharacterized protein</fullName>
    </submittedName>
</protein>
<reference evidence="1 2" key="1">
    <citation type="submission" date="2016-10" db="EMBL/GenBank/DDBJ databases">
        <authorList>
            <person name="Varghese N."/>
            <person name="Submissions S."/>
        </authorList>
    </citation>
    <scope>NUCLEOTIDE SEQUENCE [LARGE SCALE GENOMIC DNA]</scope>
    <source>
        <strain evidence="1 2">BS2777</strain>
    </source>
</reference>